<reference evidence="1" key="1">
    <citation type="submission" date="2022-08" db="EMBL/GenBank/DDBJ databases">
        <authorList>
            <person name="Gutierrez-Valencia J."/>
        </authorList>
    </citation>
    <scope>NUCLEOTIDE SEQUENCE</scope>
</reference>
<comment type="caution">
    <text evidence="1">The sequence shown here is derived from an EMBL/GenBank/DDBJ whole genome shotgun (WGS) entry which is preliminary data.</text>
</comment>
<gene>
    <name evidence="1" type="ORF">LITE_LOCUS51379</name>
</gene>
<accession>A0AAV0S3M6</accession>
<evidence type="ECO:0000313" key="2">
    <source>
        <dbReference type="Proteomes" id="UP001154282"/>
    </source>
</evidence>
<organism evidence="1 2">
    <name type="scientific">Linum tenue</name>
    <dbReference type="NCBI Taxonomy" id="586396"/>
    <lineage>
        <taxon>Eukaryota</taxon>
        <taxon>Viridiplantae</taxon>
        <taxon>Streptophyta</taxon>
        <taxon>Embryophyta</taxon>
        <taxon>Tracheophyta</taxon>
        <taxon>Spermatophyta</taxon>
        <taxon>Magnoliopsida</taxon>
        <taxon>eudicotyledons</taxon>
        <taxon>Gunneridae</taxon>
        <taxon>Pentapetalae</taxon>
        <taxon>rosids</taxon>
        <taxon>fabids</taxon>
        <taxon>Malpighiales</taxon>
        <taxon>Linaceae</taxon>
        <taxon>Linum</taxon>
    </lineage>
</organism>
<evidence type="ECO:0000313" key="1">
    <source>
        <dbReference type="EMBL" id="CAI0627743.1"/>
    </source>
</evidence>
<proteinExistence type="predicted"/>
<dbReference type="PANTHER" id="PTHR23082:SF0">
    <property type="entry name" value="GENERAL TRANSCRIPTION FACTOR 3C POLYPEPTIDE 3"/>
    <property type="match status" value="1"/>
</dbReference>
<dbReference type="InterPro" id="IPR039340">
    <property type="entry name" value="Tfc4/TFIIIC-102/Sfc4"/>
</dbReference>
<sequence length="65" mass="7370">MRAKYKDCVPPIVISGHQFTAGSLHQDASREYLEAYKLLPENPLVNLCAGKVALYLPFLQHHQFT</sequence>
<dbReference type="GO" id="GO:0000127">
    <property type="term" value="C:transcription factor TFIIIC complex"/>
    <property type="evidence" value="ECO:0007669"/>
    <property type="project" value="TreeGrafter"/>
</dbReference>
<dbReference type="PANTHER" id="PTHR23082">
    <property type="entry name" value="TRANSCRIPTION INITIATION FACTOR IIIC TFIIIC , POLYPEPTIDE 3-RELATED"/>
    <property type="match status" value="1"/>
</dbReference>
<dbReference type="EMBL" id="CAMGYJ010000011">
    <property type="protein sequence ID" value="CAI0627743.1"/>
    <property type="molecule type" value="Genomic_DNA"/>
</dbReference>
<keyword evidence="2" id="KW-1185">Reference proteome</keyword>
<dbReference type="AlphaFoldDB" id="A0AAV0S3M6"/>
<name>A0AAV0S3M6_9ROSI</name>
<dbReference type="Proteomes" id="UP001154282">
    <property type="component" value="Unassembled WGS sequence"/>
</dbReference>
<dbReference type="GO" id="GO:0006383">
    <property type="term" value="P:transcription by RNA polymerase III"/>
    <property type="evidence" value="ECO:0007669"/>
    <property type="project" value="InterPro"/>
</dbReference>
<protein>
    <submittedName>
        <fullName evidence="1">Uncharacterized protein</fullName>
    </submittedName>
</protein>